<comment type="similarity">
    <text evidence="2">Belongs to the N-acylglucosamine 2-epimerase family.</text>
</comment>
<dbReference type="Gene3D" id="1.50.10.10">
    <property type="match status" value="1"/>
</dbReference>
<dbReference type="EMBL" id="QRXV01000004">
    <property type="protein sequence ID" value="RGU40508.1"/>
    <property type="molecule type" value="Genomic_DNA"/>
</dbReference>
<dbReference type="InterPro" id="IPR008928">
    <property type="entry name" value="6-hairpin_glycosidase_sf"/>
</dbReference>
<evidence type="ECO:0000256" key="4">
    <source>
        <dbReference type="HAMAP-Rule" id="MF_00929"/>
    </source>
</evidence>
<evidence type="ECO:0000313" key="10">
    <source>
        <dbReference type="EMBL" id="RGU40508.1"/>
    </source>
</evidence>
<gene>
    <name evidence="11" type="ORF">DW758_11345</name>
    <name evidence="10" type="ORF">DWW83_05590</name>
    <name evidence="7" type="ORF">GAP47_01470</name>
    <name evidence="6" type="ORF">GAQ59_01610</name>
    <name evidence="8" type="ORF">JQN06_03135</name>
    <name evidence="9" type="ORF">RVH16_03330</name>
</gene>
<dbReference type="EMBL" id="JAWDEU010000002">
    <property type="protein sequence ID" value="MDU0243755.1"/>
    <property type="molecule type" value="Genomic_DNA"/>
</dbReference>
<name>A0A139K5E7_BACUN</name>
<dbReference type="Pfam" id="PF07221">
    <property type="entry name" value="GlcNAc_2-epim"/>
    <property type="match status" value="1"/>
</dbReference>
<protein>
    <recommendedName>
        <fullName evidence="4">Cellobiose 2-epimerase</fullName>
        <shortName evidence="4">CE</shortName>
        <ecNumber evidence="4">5.1.3.11</ecNumber>
    </recommendedName>
</protein>
<evidence type="ECO:0000313" key="11">
    <source>
        <dbReference type="EMBL" id="RHE22970.1"/>
    </source>
</evidence>
<dbReference type="SUPFAM" id="SSF48208">
    <property type="entry name" value="Six-hairpin glycosidases"/>
    <property type="match status" value="1"/>
</dbReference>
<dbReference type="EMBL" id="QSJZ01000008">
    <property type="protein sequence ID" value="RHE22970.1"/>
    <property type="molecule type" value="Genomic_DNA"/>
</dbReference>
<dbReference type="Proteomes" id="UP001181247">
    <property type="component" value="Unassembled WGS sequence"/>
</dbReference>
<dbReference type="Proteomes" id="UP000462376">
    <property type="component" value="Unassembled WGS sequence"/>
</dbReference>
<evidence type="ECO:0000313" key="6">
    <source>
        <dbReference type="EMBL" id="KAB4172857.1"/>
    </source>
</evidence>
<evidence type="ECO:0000313" key="15">
    <source>
        <dbReference type="Proteomes" id="UP000462376"/>
    </source>
</evidence>
<evidence type="ECO:0000256" key="3">
    <source>
        <dbReference type="ARBA" id="ARBA00023235"/>
    </source>
</evidence>
<dbReference type="GeneID" id="99750198"/>
<dbReference type="Proteomes" id="UP000433928">
    <property type="component" value="Unassembled WGS sequence"/>
</dbReference>
<dbReference type="EMBL" id="WCUG01000002">
    <property type="protein sequence ID" value="KAB4172857.1"/>
    <property type="molecule type" value="Genomic_DNA"/>
</dbReference>
<reference evidence="14 15" key="2">
    <citation type="journal article" date="2019" name="Nat. Med.">
        <title>A library of human gut bacterial isolates paired with longitudinal multiomics data enables mechanistic microbiome research.</title>
        <authorList>
            <person name="Poyet M."/>
            <person name="Groussin M."/>
            <person name="Gibbons S.M."/>
            <person name="Avila-Pacheco J."/>
            <person name="Jiang X."/>
            <person name="Kearney S.M."/>
            <person name="Perrotta A.R."/>
            <person name="Berdy B."/>
            <person name="Zhao S."/>
            <person name="Lieberman T.D."/>
            <person name="Swanson P.K."/>
            <person name="Smith M."/>
            <person name="Roesemann S."/>
            <person name="Alexander J.E."/>
            <person name="Rich S.A."/>
            <person name="Livny J."/>
            <person name="Vlamakis H."/>
            <person name="Clish C."/>
            <person name="Bullock K."/>
            <person name="Deik A."/>
            <person name="Scott J."/>
            <person name="Pierce K.A."/>
            <person name="Xavier R.J."/>
            <person name="Alm E.J."/>
        </authorList>
    </citation>
    <scope>NUCLEOTIDE SEQUENCE [LARGE SCALE GENOMIC DNA]</scope>
    <source>
        <strain evidence="6 14">BIOML-A27</strain>
        <strain evidence="7 15">BIOML-A5</strain>
    </source>
</reference>
<dbReference type="HAMAP" id="MF_00929">
    <property type="entry name" value="Cellobiose_2_epim"/>
    <property type="match status" value="1"/>
</dbReference>
<evidence type="ECO:0000313" key="8">
    <source>
        <dbReference type="EMBL" id="MBT8725170.1"/>
    </source>
</evidence>
<dbReference type="PROSITE" id="PS51257">
    <property type="entry name" value="PROKAR_LIPOPROTEIN"/>
    <property type="match status" value="1"/>
</dbReference>
<dbReference type="GO" id="GO:0005975">
    <property type="term" value="P:carbohydrate metabolic process"/>
    <property type="evidence" value="ECO:0007669"/>
    <property type="project" value="InterPro"/>
</dbReference>
<dbReference type="EMBL" id="WCTL01000001">
    <property type="protein sequence ID" value="KAB4241317.1"/>
    <property type="molecule type" value="Genomic_DNA"/>
</dbReference>
<comment type="similarity">
    <text evidence="4">Belongs to the cellobiose 2-epimerase family.</text>
</comment>
<dbReference type="AlphaFoldDB" id="A0A139K5E7"/>
<comment type="catalytic activity">
    <reaction evidence="1 4">
        <text>D-cellobiose = beta-D-glucosyl-(1-&gt;4)-D-mannopyranose</text>
        <dbReference type="Rhea" id="RHEA:23384"/>
        <dbReference type="ChEBI" id="CHEBI:17057"/>
        <dbReference type="ChEBI" id="CHEBI:47931"/>
        <dbReference type="EC" id="5.1.3.11"/>
    </reaction>
</comment>
<comment type="caution">
    <text evidence="6">The sequence shown here is derived from an EMBL/GenBank/DDBJ whole genome shotgun (WGS) entry which is preliminary data.</text>
</comment>
<reference evidence="12 13" key="1">
    <citation type="submission" date="2018-08" db="EMBL/GenBank/DDBJ databases">
        <title>A genome reference for cultivated species of the human gut microbiota.</title>
        <authorList>
            <person name="Zou Y."/>
            <person name="Xue W."/>
            <person name="Luo G."/>
        </authorList>
    </citation>
    <scope>NUCLEOTIDE SEQUENCE [LARGE SCALE GENOMIC DNA]</scope>
    <source>
        <strain evidence="10 13">AF17-20</strain>
        <strain evidence="11 12">AM29-12AC</strain>
    </source>
</reference>
<evidence type="ECO:0000256" key="5">
    <source>
        <dbReference type="SAM" id="SignalP"/>
    </source>
</evidence>
<dbReference type="PANTHER" id="PTHR15108">
    <property type="entry name" value="N-ACYLGLUCOSAMINE-2-EPIMERASE"/>
    <property type="match status" value="1"/>
</dbReference>
<evidence type="ECO:0000313" key="9">
    <source>
        <dbReference type="EMBL" id="MDU0243755.1"/>
    </source>
</evidence>
<evidence type="ECO:0000313" key="7">
    <source>
        <dbReference type="EMBL" id="KAB4241317.1"/>
    </source>
</evidence>
<reference evidence="8 16" key="3">
    <citation type="submission" date="2020-12" db="EMBL/GenBank/DDBJ databases">
        <title>Microorganisms.</title>
        <authorList>
            <person name="Matos J."/>
            <person name="Faleiro L."/>
            <person name="Duarte I."/>
        </authorList>
    </citation>
    <scope>NUCLEOTIDE SEQUENCE [LARGE SCALE GENOMIC DNA]</scope>
    <source>
        <strain evidence="8 16">PtFD3Pch2</strain>
    </source>
</reference>
<evidence type="ECO:0000313" key="12">
    <source>
        <dbReference type="Proteomes" id="UP000283601"/>
    </source>
</evidence>
<evidence type="ECO:0000313" key="16">
    <source>
        <dbReference type="Proteomes" id="UP001196342"/>
    </source>
</evidence>
<dbReference type="RefSeq" id="WP_005830990.1">
    <property type="nucleotide sequence ID" value="NZ_BAABXG010000001.1"/>
</dbReference>
<dbReference type="EMBL" id="JAFBJK010000002">
    <property type="protein sequence ID" value="MBT8725170.1"/>
    <property type="molecule type" value="Genomic_DNA"/>
</dbReference>
<evidence type="ECO:0000313" key="13">
    <source>
        <dbReference type="Proteomes" id="UP000284022"/>
    </source>
</evidence>
<feature type="signal peptide" evidence="5">
    <location>
        <begin position="1"/>
        <end position="24"/>
    </location>
</feature>
<dbReference type="GO" id="GO:0047736">
    <property type="term" value="F:cellobiose epimerase activity"/>
    <property type="evidence" value="ECO:0007669"/>
    <property type="project" value="UniProtKB-UniRule"/>
</dbReference>
<sequence>MERKMFYWIALLVASCLAGCRSHSGETDMQTRMRTEIVTNVRDSVLPFWMDYAVAPDSGFYGTVLRNGTPVVDAPRGGVLNARILWSFSAAYRTFKDEAYLKLADKSQRYFIDTFIDKEHGGVYWLVNPDGEVLNASKYTYAMTYAIYGLAEHYLATGNSESLDMAVGLYHTLEEKGREPQYDGYVESFTEDWKQLDNYDNNASKTMNAHLHVLEAYTLLYQCWKDDGLRKRLKFCAELFMDRIYDSSRRHFNLFFDNAWNSLVEMDSYGHDVEAGWLLCEAARVLEDRQLMDRANRLALDVTDACLVEGLSDKGYMMYEKKGGRTTGHASWWGQIETMIACVNAWQISGNDVYLQSADTVWTFVKDCMIDREYGEWYSDCFDGEPKKDTPKVSMWRCPYHTVRLGVEIHNRLK</sequence>
<keyword evidence="16" id="KW-1185">Reference proteome</keyword>
<reference evidence="9" key="4">
    <citation type="submission" date="2023-10" db="EMBL/GenBank/DDBJ databases">
        <title>Genome of Potential pathogenic bacteria in Crohn's disease.</title>
        <authorList>
            <person name="Rodriguez-Palacios A."/>
        </authorList>
    </citation>
    <scope>NUCLEOTIDE SEQUENCE</scope>
    <source>
        <strain evidence="9">CavFT-hAR50</strain>
    </source>
</reference>
<dbReference type="STRING" id="820.ERS852554_01614"/>
<dbReference type="Proteomes" id="UP000284022">
    <property type="component" value="Unassembled WGS sequence"/>
</dbReference>
<accession>A0A139K5E7</accession>
<proteinExistence type="inferred from homology"/>
<feature type="chain" id="PRO_5044548567" description="Cellobiose 2-epimerase" evidence="5">
    <location>
        <begin position="25"/>
        <end position="414"/>
    </location>
</feature>
<evidence type="ECO:0000313" key="14">
    <source>
        <dbReference type="Proteomes" id="UP000433928"/>
    </source>
</evidence>
<keyword evidence="3 4" id="KW-0413">Isomerase</keyword>
<dbReference type="InterPro" id="IPR010819">
    <property type="entry name" value="AGE/CE"/>
</dbReference>
<dbReference type="InterPro" id="IPR012341">
    <property type="entry name" value="6hp_glycosidase-like_sf"/>
</dbReference>
<organism evidence="6 14">
    <name type="scientific">Bacteroides uniformis</name>
    <dbReference type="NCBI Taxonomy" id="820"/>
    <lineage>
        <taxon>Bacteria</taxon>
        <taxon>Pseudomonadati</taxon>
        <taxon>Bacteroidota</taxon>
        <taxon>Bacteroidia</taxon>
        <taxon>Bacteroidales</taxon>
        <taxon>Bacteroidaceae</taxon>
        <taxon>Bacteroides</taxon>
    </lineage>
</organism>
<dbReference type="Proteomes" id="UP001196342">
    <property type="component" value="Unassembled WGS sequence"/>
</dbReference>
<dbReference type="EC" id="5.1.3.11" evidence="4"/>
<comment type="function">
    <text evidence="4">Catalyzes the reversible epimerization of cellobiose to 4-O-beta-D-glucopyranosyl-D-mannose (Glc-Man).</text>
</comment>
<dbReference type="InterPro" id="IPR028584">
    <property type="entry name" value="Cellobiose_2_epim"/>
</dbReference>
<evidence type="ECO:0000256" key="2">
    <source>
        <dbReference type="ARBA" id="ARBA00008558"/>
    </source>
</evidence>
<evidence type="ECO:0000256" key="1">
    <source>
        <dbReference type="ARBA" id="ARBA00001470"/>
    </source>
</evidence>
<keyword evidence="5" id="KW-0732">Signal</keyword>
<dbReference type="Proteomes" id="UP000283601">
    <property type="component" value="Unassembled WGS sequence"/>
</dbReference>